<accession>C0C3S7</accession>
<evidence type="ECO:0000256" key="1">
    <source>
        <dbReference type="ARBA" id="ARBA00022679"/>
    </source>
</evidence>
<organism evidence="7 8">
    <name type="scientific">[Clostridium] hylemonae DSM 15053</name>
    <dbReference type="NCBI Taxonomy" id="553973"/>
    <lineage>
        <taxon>Bacteria</taxon>
        <taxon>Bacillati</taxon>
        <taxon>Bacillota</taxon>
        <taxon>Clostridia</taxon>
        <taxon>Lachnospirales</taxon>
        <taxon>Lachnospiraceae</taxon>
    </lineage>
</organism>
<name>C0C3S7_9FIRM</name>
<evidence type="ECO:0000256" key="5">
    <source>
        <dbReference type="ARBA" id="ARBA00047925"/>
    </source>
</evidence>
<comment type="catalytic activity">
    <reaction evidence="5 6">
        <text>NAD(+) + ATP = ADP + NADP(+) + H(+)</text>
        <dbReference type="Rhea" id="RHEA:18629"/>
        <dbReference type="ChEBI" id="CHEBI:15378"/>
        <dbReference type="ChEBI" id="CHEBI:30616"/>
        <dbReference type="ChEBI" id="CHEBI:57540"/>
        <dbReference type="ChEBI" id="CHEBI:58349"/>
        <dbReference type="ChEBI" id="CHEBI:456216"/>
        <dbReference type="EC" id="2.7.1.23"/>
    </reaction>
</comment>
<dbReference type="GO" id="GO:0046872">
    <property type="term" value="F:metal ion binding"/>
    <property type="evidence" value="ECO:0007669"/>
    <property type="project" value="UniProtKB-UniRule"/>
</dbReference>
<evidence type="ECO:0000313" key="7">
    <source>
        <dbReference type="EMBL" id="EEG73176.1"/>
    </source>
</evidence>
<keyword evidence="2 6" id="KW-0418">Kinase</keyword>
<proteinExistence type="inferred from homology"/>
<dbReference type="PANTHER" id="PTHR20275:SF0">
    <property type="entry name" value="NAD KINASE"/>
    <property type="match status" value="1"/>
</dbReference>
<dbReference type="InterPro" id="IPR016064">
    <property type="entry name" value="NAD/diacylglycerol_kinase_sf"/>
</dbReference>
<feature type="binding site" evidence="6">
    <location>
        <position position="164"/>
    </location>
    <ligand>
        <name>NAD(+)</name>
        <dbReference type="ChEBI" id="CHEBI:57540"/>
    </ligand>
</feature>
<evidence type="ECO:0000256" key="2">
    <source>
        <dbReference type="ARBA" id="ARBA00022777"/>
    </source>
</evidence>
<dbReference type="Pfam" id="PF20143">
    <property type="entry name" value="NAD_kinase_C"/>
    <property type="match status" value="1"/>
</dbReference>
<dbReference type="InterPro" id="IPR002504">
    <property type="entry name" value="NADK"/>
</dbReference>
<feature type="binding site" evidence="6">
    <location>
        <begin position="64"/>
        <end position="65"/>
    </location>
    <ligand>
        <name>NAD(+)</name>
        <dbReference type="ChEBI" id="CHEBI:57540"/>
    </ligand>
</feature>
<keyword evidence="6" id="KW-0547">Nucleotide-binding</keyword>
<dbReference type="GO" id="GO:0005737">
    <property type="term" value="C:cytoplasm"/>
    <property type="evidence" value="ECO:0007669"/>
    <property type="project" value="UniProtKB-SubCell"/>
</dbReference>
<dbReference type="Gene3D" id="3.40.50.10330">
    <property type="entry name" value="Probable inorganic polyphosphate/atp-NAD kinase, domain 1"/>
    <property type="match status" value="1"/>
</dbReference>
<dbReference type="GO" id="GO:0006741">
    <property type="term" value="P:NADP+ biosynthetic process"/>
    <property type="evidence" value="ECO:0007669"/>
    <property type="project" value="UniProtKB-UniRule"/>
</dbReference>
<dbReference type="PANTHER" id="PTHR20275">
    <property type="entry name" value="NAD KINASE"/>
    <property type="match status" value="1"/>
</dbReference>
<feature type="active site" description="Proton acceptor" evidence="6">
    <location>
        <position position="64"/>
    </location>
</feature>
<comment type="cofactor">
    <cofactor evidence="6">
        <name>a divalent metal cation</name>
        <dbReference type="ChEBI" id="CHEBI:60240"/>
    </cofactor>
</comment>
<dbReference type="InterPro" id="IPR017437">
    <property type="entry name" value="ATP-NAD_kinase_PpnK-typ_C"/>
</dbReference>
<dbReference type="eggNOG" id="COG0061">
    <property type="taxonomic scope" value="Bacteria"/>
</dbReference>
<dbReference type="GO" id="GO:0005524">
    <property type="term" value="F:ATP binding"/>
    <property type="evidence" value="ECO:0007669"/>
    <property type="project" value="UniProtKB-KW"/>
</dbReference>
<gene>
    <name evidence="6" type="primary">nadK</name>
    <name evidence="7" type="ORF">CLOHYLEM_06739</name>
</gene>
<dbReference type="InterPro" id="IPR017438">
    <property type="entry name" value="ATP-NAD_kinase_N"/>
</dbReference>
<evidence type="ECO:0000313" key="8">
    <source>
        <dbReference type="Proteomes" id="UP000004893"/>
    </source>
</evidence>
<dbReference type="GO" id="GO:0019674">
    <property type="term" value="P:NAD+ metabolic process"/>
    <property type="evidence" value="ECO:0007669"/>
    <property type="project" value="InterPro"/>
</dbReference>
<evidence type="ECO:0000256" key="3">
    <source>
        <dbReference type="ARBA" id="ARBA00022857"/>
    </source>
</evidence>
<feature type="binding site" evidence="6">
    <location>
        <begin position="175"/>
        <end position="180"/>
    </location>
    <ligand>
        <name>NAD(+)</name>
        <dbReference type="ChEBI" id="CHEBI:57540"/>
    </ligand>
</feature>
<dbReference type="GO" id="GO:0051287">
    <property type="term" value="F:NAD binding"/>
    <property type="evidence" value="ECO:0007669"/>
    <property type="project" value="UniProtKB-ARBA"/>
</dbReference>
<comment type="caution">
    <text evidence="7">The sequence shown here is derived from an EMBL/GenBank/DDBJ whole genome shotgun (WGS) entry which is preliminary data.</text>
</comment>
<protein>
    <recommendedName>
        <fullName evidence="6">NAD kinase</fullName>
        <ecNumber evidence="6">2.7.1.23</ecNumber>
    </recommendedName>
    <alternativeName>
        <fullName evidence="6">ATP-dependent NAD kinase</fullName>
    </alternativeName>
</protein>
<dbReference type="HAMAP" id="MF_00361">
    <property type="entry name" value="NAD_kinase"/>
    <property type="match status" value="1"/>
</dbReference>
<dbReference type="GO" id="GO:0003951">
    <property type="term" value="F:NAD+ kinase activity"/>
    <property type="evidence" value="ECO:0007669"/>
    <property type="project" value="UniProtKB-UniRule"/>
</dbReference>
<evidence type="ECO:0000256" key="6">
    <source>
        <dbReference type="HAMAP-Rule" id="MF_00361"/>
    </source>
</evidence>
<sequence>MGMDRFYIVTNDGKDPEQQVTGKVKRLLENGGKTCILCEKDEQKVIIAESVPDDIDCAVVIGGDGSLIEVARLFRDRDVPVLGINMGTLGYLTEVELCHLDDAMQQILRGDYTKEDRMMLEGIFEDGSSDVSLNDIVVSRKGELRVIHFKLYVNGELLNAYEADGVIISTPTGSTAYNLSAGGPIVEPTASMIVITPICSHALNTRSIVLSAEDEIVIEIGQGRHDTTEEVFVTFDGADTVNLKTGSTVTIRKSQAATKILKLSQVSFLETLRRKMKGN</sequence>
<dbReference type="STRING" id="553973.CLOHYLEM_06739"/>
<comment type="similarity">
    <text evidence="6">Belongs to the NAD kinase family.</text>
</comment>
<keyword evidence="8" id="KW-1185">Reference proteome</keyword>
<dbReference type="SUPFAM" id="SSF111331">
    <property type="entry name" value="NAD kinase/diacylglycerol kinase-like"/>
    <property type="match status" value="1"/>
</dbReference>
<keyword evidence="4 6" id="KW-0520">NAD</keyword>
<keyword evidence="1 6" id="KW-0808">Transferase</keyword>
<comment type="subcellular location">
    <subcellularLocation>
        <location evidence="6">Cytoplasm</location>
    </subcellularLocation>
</comment>
<comment type="function">
    <text evidence="6">Involved in the regulation of the intracellular balance of NAD and NADP, and is a key enzyme in the biosynthesis of NADP. Catalyzes specifically the phosphorylation on 2'-hydroxyl of the adenosine moiety of NAD to yield NADP.</text>
</comment>
<dbReference type="Gene3D" id="2.60.200.30">
    <property type="entry name" value="Probable inorganic polyphosphate/atp-NAD kinase, domain 2"/>
    <property type="match status" value="1"/>
</dbReference>
<evidence type="ECO:0000256" key="4">
    <source>
        <dbReference type="ARBA" id="ARBA00023027"/>
    </source>
</evidence>
<dbReference type="EMBL" id="ABYI02000030">
    <property type="protein sequence ID" value="EEG73176.1"/>
    <property type="molecule type" value="Genomic_DNA"/>
</dbReference>
<keyword evidence="6" id="KW-0963">Cytoplasm</keyword>
<dbReference type="AlphaFoldDB" id="C0C3S7"/>
<dbReference type="EC" id="2.7.1.23" evidence="6"/>
<feature type="binding site" evidence="6">
    <location>
        <begin position="134"/>
        <end position="135"/>
    </location>
    <ligand>
        <name>NAD(+)</name>
        <dbReference type="ChEBI" id="CHEBI:57540"/>
    </ligand>
</feature>
<keyword evidence="6" id="KW-0067">ATP-binding</keyword>
<keyword evidence="3 6" id="KW-0521">NADP</keyword>
<comment type="caution">
    <text evidence="6">Lacks conserved residue(s) required for the propagation of feature annotation.</text>
</comment>
<reference evidence="7" key="2">
    <citation type="submission" date="2013-06" db="EMBL/GenBank/DDBJ databases">
        <title>Draft genome sequence of Clostridium hylemonae (DSM 15053).</title>
        <authorList>
            <person name="Sudarsanam P."/>
            <person name="Ley R."/>
            <person name="Guruge J."/>
            <person name="Turnbaugh P.J."/>
            <person name="Mahowald M."/>
            <person name="Liep D."/>
            <person name="Gordon J."/>
        </authorList>
    </citation>
    <scope>NUCLEOTIDE SEQUENCE</scope>
    <source>
        <strain evidence="7">DSM 15053</strain>
    </source>
</reference>
<feature type="binding site" evidence="6">
    <location>
        <position position="145"/>
    </location>
    <ligand>
        <name>NAD(+)</name>
        <dbReference type="ChEBI" id="CHEBI:57540"/>
    </ligand>
</feature>
<dbReference type="Proteomes" id="UP000004893">
    <property type="component" value="Unassembled WGS sequence"/>
</dbReference>
<dbReference type="HOGENOM" id="CLU_008831_0_0_9"/>
<reference evidence="7" key="1">
    <citation type="submission" date="2009-02" db="EMBL/GenBank/DDBJ databases">
        <authorList>
            <person name="Fulton L."/>
            <person name="Clifton S."/>
            <person name="Fulton B."/>
            <person name="Xu J."/>
            <person name="Minx P."/>
            <person name="Pepin K.H."/>
            <person name="Johnson M."/>
            <person name="Bhonagiri V."/>
            <person name="Nash W.E."/>
            <person name="Mardis E.R."/>
            <person name="Wilson R.K."/>
        </authorList>
    </citation>
    <scope>NUCLEOTIDE SEQUENCE [LARGE SCALE GENOMIC DNA]</scope>
    <source>
        <strain evidence="7">DSM 15053</strain>
    </source>
</reference>
<dbReference type="Pfam" id="PF01513">
    <property type="entry name" value="NAD_kinase"/>
    <property type="match status" value="1"/>
</dbReference>